<accession>A0A1J5RML8</accession>
<organism evidence="3">
    <name type="scientific">mine drainage metagenome</name>
    <dbReference type="NCBI Taxonomy" id="410659"/>
    <lineage>
        <taxon>unclassified sequences</taxon>
        <taxon>metagenomes</taxon>
        <taxon>ecological metagenomes</taxon>
    </lineage>
</organism>
<feature type="compositionally biased region" description="Basic and acidic residues" evidence="1">
    <location>
        <begin position="112"/>
        <end position="126"/>
    </location>
</feature>
<dbReference type="AlphaFoldDB" id="A0A1J5RML8"/>
<evidence type="ECO:0000256" key="1">
    <source>
        <dbReference type="SAM" id="MobiDB-lite"/>
    </source>
</evidence>
<dbReference type="Pfam" id="PF13592">
    <property type="entry name" value="HTH_33"/>
    <property type="match status" value="1"/>
</dbReference>
<reference evidence="3" key="1">
    <citation type="submission" date="2016-10" db="EMBL/GenBank/DDBJ databases">
        <title>Sequence of Gallionella enrichment culture.</title>
        <authorList>
            <person name="Poehlein A."/>
            <person name="Muehling M."/>
            <person name="Daniel R."/>
        </authorList>
    </citation>
    <scope>NUCLEOTIDE SEQUENCE</scope>
</reference>
<feature type="domain" description="Winged helix-turn helix" evidence="2">
    <location>
        <begin position="70"/>
        <end position="125"/>
    </location>
</feature>
<proteinExistence type="predicted"/>
<name>A0A1J5RML8_9ZZZZ</name>
<comment type="caution">
    <text evidence="3">The sequence shown here is derived from an EMBL/GenBank/DDBJ whole genome shotgun (WGS) entry which is preliminary data.</text>
</comment>
<evidence type="ECO:0000259" key="2">
    <source>
        <dbReference type="Pfam" id="PF13592"/>
    </source>
</evidence>
<sequence length="126" mass="14193">MGEPMWNALKIREDLSAGDLRQLARKEGNRRPAMRMLAIANALEGMSRAEAALKALVLRGPDPEKDGISRYTIADICRLAEDRFGVRYAEPPMGRLLKRLGLSRQKARPVHPKTDRVAQERFKKGV</sequence>
<feature type="region of interest" description="Disordered" evidence="1">
    <location>
        <begin position="104"/>
        <end position="126"/>
    </location>
</feature>
<gene>
    <name evidence="3" type="ORF">GALL_287490</name>
</gene>
<evidence type="ECO:0000313" key="3">
    <source>
        <dbReference type="EMBL" id="OIQ89373.1"/>
    </source>
</evidence>
<protein>
    <recommendedName>
        <fullName evidence="2">Winged helix-turn helix domain-containing protein</fullName>
    </recommendedName>
</protein>
<dbReference type="EMBL" id="MLJW01000333">
    <property type="protein sequence ID" value="OIQ89373.1"/>
    <property type="molecule type" value="Genomic_DNA"/>
</dbReference>
<dbReference type="InterPro" id="IPR025959">
    <property type="entry name" value="Winged_HTH_dom"/>
</dbReference>